<evidence type="ECO:0000313" key="3">
    <source>
        <dbReference type="Proteomes" id="UP000470213"/>
    </source>
</evidence>
<dbReference type="RefSeq" id="WP_163084297.1">
    <property type="nucleotide sequence ID" value="NZ_JAAAWN010000005.1"/>
</dbReference>
<evidence type="ECO:0000313" key="2">
    <source>
        <dbReference type="EMBL" id="NDV90713.1"/>
    </source>
</evidence>
<sequence>MKMQTLSALVALGLLSTSVIGEELTLPQEPQVTAEQQRIALAKQKHEQRQIRMAEREALINQQRERKRAEITQKIESRKIVK</sequence>
<dbReference type="AlphaFoldDB" id="A0A7X5LJY3"/>
<reference evidence="2 3" key="1">
    <citation type="submission" date="2020-01" db="EMBL/GenBank/DDBJ databases">
        <authorList>
            <person name="Chen J."/>
            <person name="Zhu S."/>
            <person name="Yang J."/>
        </authorList>
    </citation>
    <scope>NUCLEOTIDE SEQUENCE [LARGE SCALE GENOMIC DNA]</scope>
    <source>
        <strain evidence="2 3">345S023</strain>
    </source>
</reference>
<gene>
    <name evidence="2" type="ORF">GTH32_05815</name>
</gene>
<keyword evidence="1" id="KW-0732">Signal</keyword>
<dbReference type="EMBL" id="JAAAWN010000005">
    <property type="protein sequence ID" value="NDV90713.1"/>
    <property type="molecule type" value="Genomic_DNA"/>
</dbReference>
<comment type="caution">
    <text evidence="2">The sequence shown here is derived from an EMBL/GenBank/DDBJ whole genome shotgun (WGS) entry which is preliminary data.</text>
</comment>
<proteinExistence type="predicted"/>
<protein>
    <submittedName>
        <fullName evidence="2">Uncharacterized protein</fullName>
    </submittedName>
</protein>
<feature type="chain" id="PRO_5030860287" evidence="1">
    <location>
        <begin position="22"/>
        <end position="82"/>
    </location>
</feature>
<organism evidence="2 3">
    <name type="scientific">Alteromonas profundi</name>
    <dbReference type="NCBI Taxonomy" id="2696062"/>
    <lineage>
        <taxon>Bacteria</taxon>
        <taxon>Pseudomonadati</taxon>
        <taxon>Pseudomonadota</taxon>
        <taxon>Gammaproteobacteria</taxon>
        <taxon>Alteromonadales</taxon>
        <taxon>Alteromonadaceae</taxon>
        <taxon>Alteromonas/Salinimonas group</taxon>
        <taxon>Alteromonas</taxon>
    </lineage>
</organism>
<evidence type="ECO:0000256" key="1">
    <source>
        <dbReference type="SAM" id="SignalP"/>
    </source>
</evidence>
<dbReference type="Proteomes" id="UP000470213">
    <property type="component" value="Unassembled WGS sequence"/>
</dbReference>
<accession>A0A7X5LJY3</accession>
<feature type="signal peptide" evidence="1">
    <location>
        <begin position="1"/>
        <end position="21"/>
    </location>
</feature>
<keyword evidence="3" id="KW-1185">Reference proteome</keyword>
<name>A0A7X5LJY3_9ALTE</name>